<protein>
    <submittedName>
        <fullName evidence="1">Uncharacterized protein</fullName>
    </submittedName>
</protein>
<gene>
    <name evidence="1" type="ORF">g.18228</name>
</gene>
<dbReference type="EMBL" id="GDQN01001007">
    <property type="protein sequence ID" value="JAT90047.1"/>
    <property type="molecule type" value="Transcribed_RNA"/>
</dbReference>
<reference evidence="1" key="1">
    <citation type="submission" date="2015-09" db="EMBL/GenBank/DDBJ databases">
        <title>De novo assembly of Pectinophora gossypiella (Pink Bollworm) gut transcriptome.</title>
        <authorList>
            <person name="Tassone E.E."/>
        </authorList>
    </citation>
    <scope>NUCLEOTIDE SEQUENCE</scope>
</reference>
<proteinExistence type="predicted"/>
<dbReference type="AlphaFoldDB" id="A0A1E1WSY3"/>
<feature type="non-terminal residue" evidence="1">
    <location>
        <position position="131"/>
    </location>
</feature>
<organism evidence="1">
    <name type="scientific">Pectinophora gossypiella</name>
    <name type="common">Cotton pink bollworm</name>
    <name type="synonym">Depressaria gossypiella</name>
    <dbReference type="NCBI Taxonomy" id="13191"/>
    <lineage>
        <taxon>Eukaryota</taxon>
        <taxon>Metazoa</taxon>
        <taxon>Ecdysozoa</taxon>
        <taxon>Arthropoda</taxon>
        <taxon>Hexapoda</taxon>
        <taxon>Insecta</taxon>
        <taxon>Pterygota</taxon>
        <taxon>Neoptera</taxon>
        <taxon>Endopterygota</taxon>
        <taxon>Lepidoptera</taxon>
        <taxon>Glossata</taxon>
        <taxon>Ditrysia</taxon>
        <taxon>Gelechioidea</taxon>
        <taxon>Gelechiidae</taxon>
        <taxon>Apatetrinae</taxon>
        <taxon>Pectinophora</taxon>
    </lineage>
</organism>
<sequence length="131" mass="15240">IFLLNKSSHILKYSIEKITHILEGIHTHLTSEETYELTNIQELENATYIFYVLEILLQKYMKFKSKSNSESQILSQNSQEGKIIKKSSIADIWRKKWNSKFKEVPMEGSQKMCVLVKCGEVLNRIIVGCIE</sequence>
<name>A0A1E1WSY3_PECGO</name>
<dbReference type="OrthoDB" id="7387587at2759"/>
<evidence type="ECO:0000313" key="1">
    <source>
        <dbReference type="EMBL" id="JAT90047.1"/>
    </source>
</evidence>
<accession>A0A1E1WSY3</accession>
<feature type="non-terminal residue" evidence="1">
    <location>
        <position position="1"/>
    </location>
</feature>